<dbReference type="InterPro" id="IPR023198">
    <property type="entry name" value="PGP-like_dom2"/>
</dbReference>
<dbReference type="InterPro" id="IPR041492">
    <property type="entry name" value="HAD_2"/>
</dbReference>
<dbReference type="Gene3D" id="3.40.50.1000">
    <property type="entry name" value="HAD superfamily/HAD-like"/>
    <property type="match status" value="1"/>
</dbReference>
<evidence type="ECO:0000313" key="2">
    <source>
        <dbReference type="Proteomes" id="UP000501168"/>
    </source>
</evidence>
<dbReference type="PANTHER" id="PTHR18901:SF38">
    <property type="entry name" value="PSEUDOURIDINE-5'-PHOSPHATASE"/>
    <property type="match status" value="1"/>
</dbReference>
<evidence type="ECO:0000313" key="1">
    <source>
        <dbReference type="EMBL" id="QIQ20926.1"/>
    </source>
</evidence>
<dbReference type="EMBL" id="CP050253">
    <property type="protein sequence ID" value="QIQ20926.1"/>
    <property type="molecule type" value="Genomic_DNA"/>
</dbReference>
<proteinExistence type="predicted"/>
<dbReference type="Proteomes" id="UP000501168">
    <property type="component" value="Chromosome"/>
</dbReference>
<keyword evidence="2" id="KW-1185">Reference proteome</keyword>
<dbReference type="NCBIfam" id="NF008087">
    <property type="entry name" value="PRK10826.1"/>
    <property type="match status" value="1"/>
</dbReference>
<reference evidence="1 2" key="1">
    <citation type="submission" date="2020-03" db="EMBL/GenBank/DDBJ databases">
        <title>Complete genome sequence of Orbus sp. IPMB12 (BCRC 80908).</title>
        <authorList>
            <person name="Lo W.-S."/>
            <person name="Chang T.-H."/>
            <person name="Kuo C.-H."/>
        </authorList>
    </citation>
    <scope>NUCLEOTIDE SEQUENCE [LARGE SCALE GENOMIC DNA]</scope>
    <source>
        <strain evidence="1 2">IPMB12</strain>
    </source>
</reference>
<sequence length="223" mass="24886">MSHIFKPQAVIYDMDGILVDSEPLWDEAERFVLPQYGLDRDKTLAKLGIVTTGLRINEVVEMFCHTAPEKMIDPEEMANRIIQEAIRRIIETKPVLPGVVESLQLCQSLGLKIGLASSSAMRVITAVTQLLNIENYFQVRISAEYMPYGKPHPQVYLTAAEQLGVSPLNCITIEDSVAGMVSTKAARMRSIVVPPAENRENPRWCLADIKLNSLLELNAQHLS</sequence>
<dbReference type="AlphaFoldDB" id="A0A6G9I9N0"/>
<dbReference type="InterPro" id="IPR023214">
    <property type="entry name" value="HAD_sf"/>
</dbReference>
<dbReference type="Pfam" id="PF13419">
    <property type="entry name" value="HAD_2"/>
    <property type="match status" value="1"/>
</dbReference>
<gene>
    <name evidence="1" type="primary">hxpB</name>
    <name evidence="1" type="ORF">IPMB12_04040</name>
</gene>
<dbReference type="KEGG" id="orb:IPMB12_04040"/>
<dbReference type="InterPro" id="IPR036412">
    <property type="entry name" value="HAD-like_sf"/>
</dbReference>
<dbReference type="SFLD" id="SFLDG01135">
    <property type="entry name" value="C1.5.6:_HAD__Beta-PGM__Phospha"/>
    <property type="match status" value="1"/>
</dbReference>
<dbReference type="NCBIfam" id="TIGR01509">
    <property type="entry name" value="HAD-SF-IA-v3"/>
    <property type="match status" value="1"/>
</dbReference>
<dbReference type="PANTHER" id="PTHR18901">
    <property type="entry name" value="2-DEOXYGLUCOSE-6-PHOSPHATE PHOSPHATASE 2"/>
    <property type="match status" value="1"/>
</dbReference>
<dbReference type="FunCoup" id="A0A6G9I9N0">
    <property type="interactions" value="286"/>
</dbReference>
<dbReference type="InParanoid" id="A0A6G9I9N0"/>
<name>A0A6G9I9N0_9GAMM</name>
<accession>A0A6G9I9N0</accession>
<dbReference type="Gene3D" id="1.10.150.240">
    <property type="entry name" value="Putative phosphatase, domain 2"/>
    <property type="match status" value="1"/>
</dbReference>
<dbReference type="RefSeq" id="WP_166915197.1">
    <property type="nucleotide sequence ID" value="NZ_CP050253.1"/>
</dbReference>
<dbReference type="SFLD" id="SFLDG01129">
    <property type="entry name" value="C1.5:_HAD__Beta-PGM__Phosphata"/>
    <property type="match status" value="1"/>
</dbReference>
<protein>
    <submittedName>
        <fullName evidence="1">Hexitol phosphatase HxpB</fullName>
    </submittedName>
</protein>
<dbReference type="SUPFAM" id="SSF56784">
    <property type="entry name" value="HAD-like"/>
    <property type="match status" value="1"/>
</dbReference>
<dbReference type="InterPro" id="IPR006439">
    <property type="entry name" value="HAD-SF_hydro_IA"/>
</dbReference>
<dbReference type="SFLD" id="SFLDS00003">
    <property type="entry name" value="Haloacid_Dehalogenase"/>
    <property type="match status" value="1"/>
</dbReference>
<organism evidence="1 2">
    <name type="scientific">Zophobihabitans entericus</name>
    <dbReference type="NCBI Taxonomy" id="1635327"/>
    <lineage>
        <taxon>Bacteria</taxon>
        <taxon>Pseudomonadati</taxon>
        <taxon>Pseudomonadota</taxon>
        <taxon>Gammaproteobacteria</taxon>
        <taxon>Orbales</taxon>
        <taxon>Orbaceae</taxon>
        <taxon>Zophobihabitans</taxon>
    </lineage>
</organism>